<sequence length="152" mass="16543">MPAGNGQMTIQFFRDPIGSKWRSPEEKARREAERKIAAQKKAEAKRAADKKAKEKAEAARQPPVIDEVDLPEDQESSQLKEELEQASEETPVEQVPPQPVKRPFYSVPYTYRAPVANVGPGQAKPVDTSVPPARAGGTARRVADNGDSGGPV</sequence>
<comment type="caution">
    <text evidence="2">The sequence shown here is derived from an EMBL/GenBank/DDBJ whole genome shotgun (WGS) entry which is preliminary data.</text>
</comment>
<gene>
    <name evidence="2" type="ORF">ADUPG1_001092</name>
</gene>
<evidence type="ECO:0000313" key="2">
    <source>
        <dbReference type="EMBL" id="GKT29189.1"/>
    </source>
</evidence>
<protein>
    <submittedName>
        <fullName evidence="2">Tetratricopeptide repeat protein</fullName>
    </submittedName>
</protein>
<evidence type="ECO:0000256" key="1">
    <source>
        <dbReference type="SAM" id="MobiDB-lite"/>
    </source>
</evidence>
<feature type="compositionally biased region" description="Polar residues" evidence="1">
    <location>
        <begin position="1"/>
        <end position="10"/>
    </location>
</feature>
<reference evidence="2" key="1">
    <citation type="submission" date="2022-03" db="EMBL/GenBank/DDBJ databases">
        <title>Draft genome sequence of Aduncisulcus paluster, a free-living microaerophilic Fornicata.</title>
        <authorList>
            <person name="Yuyama I."/>
            <person name="Kume K."/>
            <person name="Tamura T."/>
            <person name="Inagaki Y."/>
            <person name="Hashimoto T."/>
        </authorList>
    </citation>
    <scope>NUCLEOTIDE SEQUENCE</scope>
    <source>
        <strain evidence="2">NY0171</strain>
    </source>
</reference>
<dbReference type="Proteomes" id="UP001057375">
    <property type="component" value="Unassembled WGS sequence"/>
</dbReference>
<keyword evidence="3" id="KW-1185">Reference proteome</keyword>
<feature type="compositionally biased region" description="Basic and acidic residues" evidence="1">
    <location>
        <begin position="22"/>
        <end position="58"/>
    </location>
</feature>
<dbReference type="EMBL" id="BQXS01000721">
    <property type="protein sequence ID" value="GKT29189.1"/>
    <property type="molecule type" value="Genomic_DNA"/>
</dbReference>
<feature type="region of interest" description="Disordered" evidence="1">
    <location>
        <begin position="1"/>
        <end position="102"/>
    </location>
</feature>
<feature type="compositionally biased region" description="Acidic residues" evidence="1">
    <location>
        <begin position="66"/>
        <end position="75"/>
    </location>
</feature>
<feature type="non-terminal residue" evidence="2">
    <location>
        <position position="152"/>
    </location>
</feature>
<accession>A0ABQ5K9F0</accession>
<name>A0ABQ5K9F0_9EUKA</name>
<organism evidence="2 3">
    <name type="scientific">Aduncisulcus paluster</name>
    <dbReference type="NCBI Taxonomy" id="2918883"/>
    <lineage>
        <taxon>Eukaryota</taxon>
        <taxon>Metamonada</taxon>
        <taxon>Carpediemonas-like organisms</taxon>
        <taxon>Aduncisulcus</taxon>
    </lineage>
</organism>
<feature type="region of interest" description="Disordered" evidence="1">
    <location>
        <begin position="114"/>
        <end position="152"/>
    </location>
</feature>
<evidence type="ECO:0000313" key="3">
    <source>
        <dbReference type="Proteomes" id="UP001057375"/>
    </source>
</evidence>
<proteinExistence type="predicted"/>